<dbReference type="Proteomes" id="UP000318626">
    <property type="component" value="Chromosome"/>
</dbReference>
<organism evidence="2 3">
    <name type="scientific">Bremerella volcania</name>
    <dbReference type="NCBI Taxonomy" id="2527984"/>
    <lineage>
        <taxon>Bacteria</taxon>
        <taxon>Pseudomonadati</taxon>
        <taxon>Planctomycetota</taxon>
        <taxon>Planctomycetia</taxon>
        <taxon>Pirellulales</taxon>
        <taxon>Pirellulaceae</taxon>
        <taxon>Bremerella</taxon>
    </lineage>
</organism>
<feature type="transmembrane region" description="Helical" evidence="1">
    <location>
        <begin position="246"/>
        <end position="268"/>
    </location>
</feature>
<evidence type="ECO:0000256" key="1">
    <source>
        <dbReference type="SAM" id="Phobius"/>
    </source>
</evidence>
<feature type="transmembrane region" description="Helical" evidence="1">
    <location>
        <begin position="113"/>
        <end position="131"/>
    </location>
</feature>
<feature type="transmembrane region" description="Helical" evidence="1">
    <location>
        <begin position="280"/>
        <end position="301"/>
    </location>
</feature>
<dbReference type="KEGG" id="bvo:Pan97_48900"/>
<dbReference type="RefSeq" id="WP_144976959.1">
    <property type="nucleotide sequence ID" value="NZ_CP036289.1"/>
</dbReference>
<proteinExistence type="predicted"/>
<keyword evidence="1" id="KW-0472">Membrane</keyword>
<dbReference type="OrthoDB" id="279145at2"/>
<feature type="transmembrane region" description="Helical" evidence="1">
    <location>
        <begin position="87"/>
        <end position="106"/>
    </location>
</feature>
<reference evidence="3" key="1">
    <citation type="submission" date="2019-02" db="EMBL/GenBank/DDBJ databases">
        <title>Deep-cultivation of Planctomycetes and their phenomic and genomic characterization uncovers novel biology.</title>
        <authorList>
            <person name="Wiegand S."/>
            <person name="Jogler M."/>
            <person name="Boedeker C."/>
            <person name="Pinto D."/>
            <person name="Vollmers J."/>
            <person name="Rivas-Marin E."/>
            <person name="Kohn T."/>
            <person name="Peeters S.H."/>
            <person name="Heuer A."/>
            <person name="Rast P."/>
            <person name="Oberbeckmann S."/>
            <person name="Bunk B."/>
            <person name="Jeske O."/>
            <person name="Meyerdierks A."/>
            <person name="Storesund J.E."/>
            <person name="Kallscheuer N."/>
            <person name="Luecker S."/>
            <person name="Lage O.M."/>
            <person name="Pohl T."/>
            <person name="Merkel B.J."/>
            <person name="Hornburger P."/>
            <person name="Mueller R.-W."/>
            <person name="Bruemmer F."/>
            <person name="Labrenz M."/>
            <person name="Spormann A.M."/>
            <person name="Op den Camp H."/>
            <person name="Overmann J."/>
            <person name="Amann R."/>
            <person name="Jetten M.S.M."/>
            <person name="Mascher T."/>
            <person name="Medema M.H."/>
            <person name="Devos D.P."/>
            <person name="Kaster A.-K."/>
            <person name="Ovreas L."/>
            <person name="Rohde M."/>
            <person name="Galperin M.Y."/>
            <person name="Jogler C."/>
        </authorList>
    </citation>
    <scope>NUCLEOTIDE SEQUENCE [LARGE SCALE GENOMIC DNA]</scope>
    <source>
        <strain evidence="3">Pan97</strain>
    </source>
</reference>
<keyword evidence="3" id="KW-1185">Reference proteome</keyword>
<gene>
    <name evidence="2" type="ORF">Pan97_48900</name>
</gene>
<feature type="transmembrane region" description="Helical" evidence="1">
    <location>
        <begin position="222"/>
        <end position="240"/>
    </location>
</feature>
<evidence type="ECO:0000313" key="2">
    <source>
        <dbReference type="EMBL" id="QDU77811.1"/>
    </source>
</evidence>
<protein>
    <submittedName>
        <fullName evidence="2">Uncharacterized protein</fullName>
    </submittedName>
</protein>
<accession>A0A518CF27</accession>
<dbReference type="EMBL" id="CP036289">
    <property type="protein sequence ID" value="QDU77811.1"/>
    <property type="molecule type" value="Genomic_DNA"/>
</dbReference>
<feature type="transmembrane region" description="Helical" evidence="1">
    <location>
        <begin position="143"/>
        <end position="162"/>
    </location>
</feature>
<feature type="transmembrane region" description="Helical" evidence="1">
    <location>
        <begin position="169"/>
        <end position="188"/>
    </location>
</feature>
<evidence type="ECO:0000313" key="3">
    <source>
        <dbReference type="Proteomes" id="UP000318626"/>
    </source>
</evidence>
<sequence length="303" mass="31765">MPFSWNDLLWGLAAPLVTAAGLRFVLVWIAHQLFPVDKSEPDSEEIPSATNDPVSPLETSLPLVAGAAVGYFKLKLGPWIPDAHYEWLPIGVVMAMLAASAVSLMGRSALVRFGILPVVSAAVAAGVGYLLMPTWDALSPPYVPYLLCWCVGVTVVSATTELSSESSRWPFTVVWLGTCLAVSAIVAISDSLLFTQIAGLPFGASLGLVVAGIFLGRSPLGGIGLTSTTYLAGILLIAHVNSWSDVPIVCYWLPMAGPFLAAVLGMFLPFKFPAALRATLVILAAAIPSTIAVAMGIVATLSE</sequence>
<keyword evidence="1" id="KW-1133">Transmembrane helix</keyword>
<feature type="transmembrane region" description="Helical" evidence="1">
    <location>
        <begin position="7"/>
        <end position="30"/>
    </location>
</feature>
<dbReference type="AlphaFoldDB" id="A0A518CF27"/>
<feature type="transmembrane region" description="Helical" evidence="1">
    <location>
        <begin position="194"/>
        <end position="215"/>
    </location>
</feature>
<keyword evidence="1" id="KW-0812">Transmembrane</keyword>
<name>A0A518CF27_9BACT</name>